<evidence type="ECO:0000313" key="3">
    <source>
        <dbReference type="EMBL" id="RKP27746.1"/>
    </source>
</evidence>
<sequence>MASYCDGHRPHEQLSPFHLTQVLFSKDDPLGLPMAVLSMIPIALISSYVSAIITSRRAWVVLASAGQFMNEVINYILKKYIQHHRPHRCLASGYGMPSSHAQNILYFATVHLGYHTVAQVLAGSVLGVVVAVAWYVAIQRVLKPSGILARLFRLPLLAMLEASDFTTVDHEQHRKRD</sequence>
<keyword evidence="2" id="KW-0812">Transmembrane</keyword>
<dbReference type="EMBL" id="KZ989158">
    <property type="protein sequence ID" value="RKP27746.1"/>
    <property type="molecule type" value="Genomic_DNA"/>
</dbReference>
<keyword evidence="1 2" id="KW-0378">Hydrolase</keyword>
<keyword evidence="2" id="KW-0472">Membrane</keyword>
<feature type="transmembrane region" description="Helical" evidence="2">
    <location>
        <begin position="58"/>
        <end position="77"/>
    </location>
</feature>
<feature type="transmembrane region" description="Helical" evidence="2">
    <location>
        <begin position="30"/>
        <end position="51"/>
    </location>
</feature>
<feature type="transmembrane region" description="Helical" evidence="2">
    <location>
        <begin position="117"/>
        <end position="138"/>
    </location>
</feature>
<dbReference type="EC" id="3.6.1.43" evidence="2"/>
<dbReference type="GO" id="GO:0005789">
    <property type="term" value="C:endoplasmic reticulum membrane"/>
    <property type="evidence" value="ECO:0007669"/>
    <property type="project" value="UniProtKB-SubCell"/>
</dbReference>
<dbReference type="InterPro" id="IPR036938">
    <property type="entry name" value="PAP2/HPO_sf"/>
</dbReference>
<accession>A0A4P9Z5B5</accession>
<keyword evidence="4" id="KW-1185">Reference proteome</keyword>
<comment type="function">
    <text evidence="2">Required for efficient N-glycosylation. Necessary for maintaining optimal levels of dolichol-linked oligosaccharides. Hydrolyzes dolichyl pyrophosphate at a very high rate and dolichyl monophosphate at a much lower rate. Does not act on phosphatidate.</text>
</comment>
<reference evidence="4" key="1">
    <citation type="journal article" date="2018" name="Nat. Microbiol.">
        <title>Leveraging single-cell genomics to expand the fungal tree of life.</title>
        <authorList>
            <person name="Ahrendt S.R."/>
            <person name="Quandt C.A."/>
            <person name="Ciobanu D."/>
            <person name="Clum A."/>
            <person name="Salamov A."/>
            <person name="Andreopoulos B."/>
            <person name="Cheng J.F."/>
            <person name="Woyke T."/>
            <person name="Pelin A."/>
            <person name="Henrissat B."/>
            <person name="Reynolds N.K."/>
            <person name="Benny G.L."/>
            <person name="Smith M.E."/>
            <person name="James T.Y."/>
            <person name="Grigoriev I.V."/>
        </authorList>
    </citation>
    <scope>NUCLEOTIDE SEQUENCE [LARGE SCALE GENOMIC DNA]</scope>
    <source>
        <strain evidence="4">Benny S71-1</strain>
    </source>
</reference>
<comment type="similarity">
    <text evidence="2">Belongs to the dolichyldiphosphatase family.</text>
</comment>
<name>A0A4P9Z5B5_9FUNG</name>
<evidence type="ECO:0000256" key="1">
    <source>
        <dbReference type="ARBA" id="ARBA00022801"/>
    </source>
</evidence>
<comment type="pathway">
    <text evidence="2">Protein modification; protein glycosylation.</text>
</comment>
<dbReference type="AlphaFoldDB" id="A0A4P9Z5B5"/>
<evidence type="ECO:0000313" key="4">
    <source>
        <dbReference type="Proteomes" id="UP000278143"/>
    </source>
</evidence>
<dbReference type="UniPathway" id="UPA00378"/>
<dbReference type="OrthoDB" id="302705at2759"/>
<organism evidence="3 4">
    <name type="scientific">Syncephalis pseudoplumigaleata</name>
    <dbReference type="NCBI Taxonomy" id="1712513"/>
    <lineage>
        <taxon>Eukaryota</taxon>
        <taxon>Fungi</taxon>
        <taxon>Fungi incertae sedis</taxon>
        <taxon>Zoopagomycota</taxon>
        <taxon>Zoopagomycotina</taxon>
        <taxon>Zoopagomycetes</taxon>
        <taxon>Zoopagales</taxon>
        <taxon>Piptocephalidaceae</taxon>
        <taxon>Syncephalis</taxon>
    </lineage>
</organism>
<evidence type="ECO:0000256" key="2">
    <source>
        <dbReference type="RuleBase" id="RU367078"/>
    </source>
</evidence>
<protein>
    <recommendedName>
        <fullName evidence="2">Dolichyldiphosphatase</fullName>
        <ecNumber evidence="2">3.6.1.43</ecNumber>
    </recommendedName>
</protein>
<gene>
    <name evidence="3" type="ORF">SYNPS1DRAFT_12217</name>
</gene>
<dbReference type="GO" id="GO:0008610">
    <property type="term" value="P:lipid biosynthetic process"/>
    <property type="evidence" value="ECO:0007669"/>
    <property type="project" value="TreeGrafter"/>
</dbReference>
<dbReference type="GO" id="GO:0006487">
    <property type="term" value="P:protein N-linked glycosylation"/>
    <property type="evidence" value="ECO:0007669"/>
    <property type="project" value="UniProtKB-UniRule"/>
</dbReference>
<dbReference type="Proteomes" id="UP000278143">
    <property type="component" value="Unassembled WGS sequence"/>
</dbReference>
<dbReference type="SUPFAM" id="SSF48317">
    <property type="entry name" value="Acid phosphatase/Vanadium-dependent haloperoxidase"/>
    <property type="match status" value="1"/>
</dbReference>
<comment type="subcellular location">
    <subcellularLocation>
        <location evidence="2">Endoplasmic reticulum membrane</location>
        <topology evidence="2">Multi-pass membrane protein</topology>
    </subcellularLocation>
</comment>
<comment type="catalytic activity">
    <reaction evidence="2">
        <text>a di-trans,poly-cis-dolichyl diphosphate + H2O = a di-trans,poly-cis-dolichyl phosphate + phosphate + H(+)</text>
        <dbReference type="Rhea" id="RHEA:14385"/>
        <dbReference type="Rhea" id="RHEA-COMP:19498"/>
        <dbReference type="Rhea" id="RHEA-COMP:19506"/>
        <dbReference type="ChEBI" id="CHEBI:15377"/>
        <dbReference type="ChEBI" id="CHEBI:15378"/>
        <dbReference type="ChEBI" id="CHEBI:43474"/>
        <dbReference type="ChEBI" id="CHEBI:57497"/>
        <dbReference type="ChEBI" id="CHEBI:57683"/>
        <dbReference type="EC" id="3.6.1.43"/>
    </reaction>
</comment>
<keyword evidence="2" id="KW-0256">Endoplasmic reticulum</keyword>
<dbReference type="PANTHER" id="PTHR11247">
    <property type="entry name" value="PALMITOYL-PROTEIN THIOESTERASE/DOLICHYLDIPHOSPHATASE 1"/>
    <property type="match status" value="1"/>
</dbReference>
<dbReference type="PANTHER" id="PTHR11247:SF1">
    <property type="entry name" value="DOLICHYLDIPHOSPHATASE 1"/>
    <property type="match status" value="1"/>
</dbReference>
<dbReference type="GO" id="GO:0047874">
    <property type="term" value="F:dolichyldiphosphatase activity"/>
    <property type="evidence" value="ECO:0007669"/>
    <property type="project" value="UniProtKB-UniRule"/>
</dbReference>
<proteinExistence type="inferred from homology"/>
<keyword evidence="2" id="KW-1133">Transmembrane helix</keyword>